<dbReference type="PANTHER" id="PTHR30217:SF12">
    <property type="entry name" value="U32 FAMILY PEPTIDASE"/>
    <property type="match status" value="1"/>
</dbReference>
<dbReference type="PhylomeDB" id="A0A0H2UPD0"/>
<sequence length="356" mass="41170">MILSLTVHTYFIIFSAENYYRKVTKRIKSLFIFKAWLILEKCGIIFLMEKIVITATAESIEQVEQLLEAGVDRIYVGEKDFGLRLPTTFSYDQLREIAKLVHDAGKELIVAVNALMHQDMMDRIKPFLNFLEEIKTDYITIGDAGVFYVVNRDGYSFKTIYDASTMVTSSRQINFWGQKAGASEAVLAREIPSAELFKMPEILEIPAEVLVYGASVIHHSKRPLLQNYYNFTHIDDEKTHKRDLFLAEPSDPESHYSIFEDNHGTHIFANNDLDLMIKLTELVEHGFTRWKLEGLYTPGQNFVEIAKLFIQARSLIQEGNFSHAQAFLLDEEVRKLHPKNRFLDTGFYDYDPDMVR</sequence>
<evidence type="ECO:0000313" key="2">
    <source>
        <dbReference type="Proteomes" id="UP000000585"/>
    </source>
</evidence>
<dbReference type="PaxDb" id="170187-SP_0801"/>
<organism evidence="1 2">
    <name type="scientific">Streptococcus pneumoniae serotype 4 (strain ATCC BAA-334 / TIGR4)</name>
    <dbReference type="NCBI Taxonomy" id="170187"/>
    <lineage>
        <taxon>Bacteria</taxon>
        <taxon>Bacillati</taxon>
        <taxon>Bacillota</taxon>
        <taxon>Bacilli</taxon>
        <taxon>Lactobacillales</taxon>
        <taxon>Streptococcaceae</taxon>
        <taxon>Streptococcus</taxon>
    </lineage>
</organism>
<dbReference type="PANTHER" id="PTHR30217">
    <property type="entry name" value="PEPTIDASE U32 FAMILY"/>
    <property type="match status" value="1"/>
</dbReference>
<accession>A0A0H2UPD0</accession>
<dbReference type="KEGG" id="spn:SP_0801"/>
<evidence type="ECO:0000313" key="1">
    <source>
        <dbReference type="EMBL" id="AAK74938.1"/>
    </source>
</evidence>
<dbReference type="InterPro" id="IPR001539">
    <property type="entry name" value="Peptidase_U32"/>
</dbReference>
<dbReference type="EnsemblBacteria" id="AAK74938">
    <property type="protein sequence ID" value="AAK74938"/>
    <property type="gene ID" value="SP_0801"/>
</dbReference>
<protein>
    <recommendedName>
        <fullName evidence="3">Peptidase, U32 family</fullName>
    </recommendedName>
</protein>
<evidence type="ECO:0008006" key="3">
    <source>
        <dbReference type="Google" id="ProtNLM"/>
    </source>
</evidence>
<dbReference type="EMBL" id="AE005672">
    <property type="protein sequence ID" value="AAK74938.1"/>
    <property type="molecule type" value="Genomic_DNA"/>
</dbReference>
<proteinExistence type="predicted"/>
<dbReference type="Proteomes" id="UP000000585">
    <property type="component" value="Chromosome"/>
</dbReference>
<dbReference type="AlphaFoldDB" id="A0A0H2UPD0"/>
<dbReference type="InterPro" id="IPR051454">
    <property type="entry name" value="RNA/ubiquinone_mod_enzymes"/>
</dbReference>
<keyword evidence="2" id="KW-1185">Reference proteome</keyword>
<name>A0A0H2UPD0_STRPN</name>
<gene>
    <name evidence="1" type="ordered locus">SP_0801</name>
</gene>
<dbReference type="Pfam" id="PF01136">
    <property type="entry name" value="Peptidase_U32"/>
    <property type="match status" value="1"/>
</dbReference>
<dbReference type="eggNOG" id="COG0826">
    <property type="taxonomic scope" value="Bacteria"/>
</dbReference>
<reference evidence="1 2" key="1">
    <citation type="journal article" date="2001" name="Science">
        <title>Complete genome sequence of a virulent isolate of Streptococcus pneumoniae.</title>
        <authorList>
            <person name="Tettelin H."/>
            <person name="Nelson K.E."/>
            <person name="Paulsen I.T."/>
            <person name="Eisen J.A."/>
            <person name="Read T.D."/>
            <person name="Peterson S."/>
            <person name="Heidelberg J."/>
            <person name="DeBoy R.T."/>
            <person name="Haft D.H."/>
            <person name="Dodson R.J."/>
            <person name="Durkin A.S."/>
            <person name="Gwinn M."/>
            <person name="Kolonay J.F."/>
            <person name="Nelson W.C."/>
            <person name="Peterson J.D."/>
            <person name="Umayam L.A."/>
            <person name="White O."/>
            <person name="Salzberg S.L."/>
            <person name="Lewis M.R."/>
            <person name="Radune D."/>
            <person name="Holtzapple E."/>
            <person name="Khouri H."/>
            <person name="Wolf A.M."/>
            <person name="Utterback T.R."/>
            <person name="Hansen C.L."/>
            <person name="McDonald L.A."/>
            <person name="Feldblyum T.V."/>
            <person name="Angiuoli S."/>
            <person name="Dickinson T."/>
            <person name="Hickey E.K."/>
            <person name="Holt I.E."/>
            <person name="Loftus B.J."/>
            <person name="Yang F."/>
            <person name="Smith H.O."/>
            <person name="Venter J.C."/>
            <person name="Dougherty B.A."/>
            <person name="Morrison D.A."/>
            <person name="Hollingshead S.K."/>
            <person name="Fraser C.M."/>
        </authorList>
    </citation>
    <scope>NUCLEOTIDE SEQUENCE [LARGE SCALE GENOMIC DNA]</scope>
    <source>
        <strain evidence="2">ATCC BAA-334 / TIGR4</strain>
    </source>
</reference>